<feature type="binding site" evidence="10">
    <location>
        <position position="143"/>
    </location>
    <ligand>
        <name>FMN</name>
        <dbReference type="ChEBI" id="CHEBI:58210"/>
    </ligand>
</feature>
<evidence type="ECO:0000256" key="8">
    <source>
        <dbReference type="ARBA" id="ARBA00048754"/>
    </source>
</evidence>
<evidence type="ECO:0000256" key="6">
    <source>
        <dbReference type="ARBA" id="ARBA00024042"/>
    </source>
</evidence>
<evidence type="ECO:0000256" key="10">
    <source>
        <dbReference type="PIRSR" id="PIRSR000138-2"/>
    </source>
</evidence>
<evidence type="ECO:0000256" key="3">
    <source>
        <dbReference type="ARBA" id="ARBA00022630"/>
    </source>
</evidence>
<dbReference type="RefSeq" id="WP_277362215.1">
    <property type="nucleotide sequence ID" value="NZ_JAANXN010000005.1"/>
</dbReference>
<dbReference type="GO" id="GO:0016491">
    <property type="term" value="F:oxidoreductase activity"/>
    <property type="evidence" value="ECO:0007669"/>
    <property type="project" value="UniProtKB-KW"/>
</dbReference>
<evidence type="ECO:0000256" key="5">
    <source>
        <dbReference type="ARBA" id="ARBA00023002"/>
    </source>
</evidence>
<gene>
    <name evidence="12" type="ORF">G9403_04555</name>
</gene>
<keyword evidence="5" id="KW-0560">Oxidoreductase</keyword>
<evidence type="ECO:0000256" key="9">
    <source>
        <dbReference type="PIRSR" id="PIRSR000138-1"/>
    </source>
</evidence>
<dbReference type="InterPro" id="IPR000262">
    <property type="entry name" value="FMN-dep_DH"/>
</dbReference>
<comment type="similarity">
    <text evidence="6">Belongs to the FMN-dependent alpha-hydroxy acid dehydrogenase family.</text>
</comment>
<evidence type="ECO:0000313" key="12">
    <source>
        <dbReference type="EMBL" id="MDF8370932.1"/>
    </source>
</evidence>
<dbReference type="PIRSF" id="PIRSF000138">
    <property type="entry name" value="Al-hdrx_acd_dh"/>
    <property type="match status" value="1"/>
</dbReference>
<comment type="cofactor">
    <cofactor evidence="1">
        <name>FMN</name>
        <dbReference type="ChEBI" id="CHEBI:58210"/>
    </cofactor>
</comment>
<feature type="binding site" evidence="10">
    <location>
        <position position="145"/>
    </location>
    <ligand>
        <name>glyoxylate</name>
        <dbReference type="ChEBI" id="CHEBI:36655"/>
    </ligand>
</feature>
<proteinExistence type="inferred from homology"/>
<dbReference type="Proteomes" id="UP001215461">
    <property type="component" value="Unassembled WGS sequence"/>
</dbReference>
<protein>
    <recommendedName>
        <fullName evidence="7">L-lactate oxidase</fullName>
    </recommendedName>
</protein>
<dbReference type="InterPro" id="IPR008259">
    <property type="entry name" value="FMN_hydac_DH_AS"/>
</dbReference>
<evidence type="ECO:0000256" key="1">
    <source>
        <dbReference type="ARBA" id="ARBA00001917"/>
    </source>
</evidence>
<dbReference type="SUPFAM" id="SSF51395">
    <property type="entry name" value="FMN-linked oxidoreductases"/>
    <property type="match status" value="1"/>
</dbReference>
<dbReference type="EMBL" id="JAANXN010000005">
    <property type="protein sequence ID" value="MDF8370932.1"/>
    <property type="molecule type" value="Genomic_DNA"/>
</dbReference>
<comment type="subunit">
    <text evidence="2">Homotetramer.</text>
</comment>
<name>A0ABD4XIL9_WEIPA</name>
<dbReference type="PANTHER" id="PTHR10578">
    <property type="entry name" value="S -2-HYDROXY-ACID OXIDASE-RELATED"/>
    <property type="match status" value="1"/>
</dbReference>
<evidence type="ECO:0000256" key="4">
    <source>
        <dbReference type="ARBA" id="ARBA00022643"/>
    </source>
</evidence>
<feature type="active site" description="Proton acceptor" evidence="9">
    <location>
        <position position="268"/>
    </location>
</feature>
<dbReference type="PROSITE" id="PS00557">
    <property type="entry name" value="FMN_HYDROXY_ACID_DH_1"/>
    <property type="match status" value="1"/>
</dbReference>
<feature type="binding site" evidence="10">
    <location>
        <position position="244"/>
    </location>
    <ligand>
        <name>FMN</name>
        <dbReference type="ChEBI" id="CHEBI:58210"/>
    </ligand>
</feature>
<dbReference type="AlphaFoldDB" id="A0ABD4XIL9"/>
<feature type="binding site" evidence="10">
    <location>
        <position position="271"/>
    </location>
    <ligand>
        <name>glyoxylate</name>
        <dbReference type="ChEBI" id="CHEBI:36655"/>
    </ligand>
</feature>
<feature type="binding site" evidence="10">
    <location>
        <position position="266"/>
    </location>
    <ligand>
        <name>FMN</name>
        <dbReference type="ChEBI" id="CHEBI:58210"/>
    </ligand>
</feature>
<dbReference type="InterPro" id="IPR013785">
    <property type="entry name" value="Aldolase_TIM"/>
</dbReference>
<comment type="catalytic activity">
    <reaction evidence="8">
        <text>(S)-lactate + O2 = pyruvate + H2O2</text>
        <dbReference type="Rhea" id="RHEA:55868"/>
        <dbReference type="ChEBI" id="CHEBI:15361"/>
        <dbReference type="ChEBI" id="CHEBI:15379"/>
        <dbReference type="ChEBI" id="CHEBI:16240"/>
        <dbReference type="ChEBI" id="CHEBI:16651"/>
    </reaction>
    <physiologicalReaction direction="left-to-right" evidence="8">
        <dbReference type="Rhea" id="RHEA:55869"/>
    </physiologicalReaction>
</comment>
<organism evidence="12 13">
    <name type="scientific">Weissella paramesenteroides</name>
    <name type="common">Leuconostoc paramesenteroides</name>
    <dbReference type="NCBI Taxonomy" id="1249"/>
    <lineage>
        <taxon>Bacteria</taxon>
        <taxon>Bacillati</taxon>
        <taxon>Bacillota</taxon>
        <taxon>Bacilli</taxon>
        <taxon>Lactobacillales</taxon>
        <taxon>Lactobacillaceae</taxon>
        <taxon>Weissella</taxon>
    </lineage>
</organism>
<dbReference type="PANTHER" id="PTHR10578:SF107">
    <property type="entry name" value="2-HYDROXYACID OXIDASE 1"/>
    <property type="match status" value="1"/>
</dbReference>
<dbReference type="Gene3D" id="3.20.20.70">
    <property type="entry name" value="Aldolase class I"/>
    <property type="match status" value="1"/>
</dbReference>
<evidence type="ECO:0000313" key="13">
    <source>
        <dbReference type="Proteomes" id="UP001215461"/>
    </source>
</evidence>
<dbReference type="InterPro" id="IPR012133">
    <property type="entry name" value="Alpha-hydoxy_acid_DH_FMN"/>
</dbReference>
<evidence type="ECO:0000256" key="7">
    <source>
        <dbReference type="ARBA" id="ARBA00029513"/>
    </source>
</evidence>
<feature type="domain" description="FMN hydroxy acid dehydrogenase" evidence="11">
    <location>
        <begin position="13"/>
        <end position="370"/>
    </location>
</feature>
<evidence type="ECO:0000259" key="11">
    <source>
        <dbReference type="PROSITE" id="PS51349"/>
    </source>
</evidence>
<accession>A0ABD4XIL9</accession>
<feature type="binding site" evidence="10">
    <location>
        <begin position="299"/>
        <end position="303"/>
    </location>
    <ligand>
        <name>FMN</name>
        <dbReference type="ChEBI" id="CHEBI:58210"/>
    </ligand>
</feature>
<dbReference type="PROSITE" id="PS51349">
    <property type="entry name" value="FMN_HYDROXY_ACID_DH_2"/>
    <property type="match status" value="1"/>
</dbReference>
<feature type="binding site" evidence="10">
    <location>
        <position position="268"/>
    </location>
    <ligand>
        <name>glyoxylate</name>
        <dbReference type="ChEBI" id="CHEBI:36655"/>
    </ligand>
</feature>
<feature type="binding site" evidence="10">
    <location>
        <position position="121"/>
    </location>
    <ligand>
        <name>FMN</name>
        <dbReference type="ChEBI" id="CHEBI:58210"/>
    </ligand>
</feature>
<feature type="binding site" evidence="10">
    <location>
        <position position="180"/>
    </location>
    <ligand>
        <name>glyoxylate</name>
        <dbReference type="ChEBI" id="CHEBI:36655"/>
    </ligand>
</feature>
<dbReference type="InterPro" id="IPR037396">
    <property type="entry name" value="FMN_HAD"/>
</dbReference>
<keyword evidence="4 10" id="KW-0288">FMN</keyword>
<sequence>MAVINGYELSEREQSLNVINLPSLENLAKEILPKGGFEFIRGGSEDEWTLRENTIAFDRVQILPHVLSNISEPETKTSIFGLQLDTPLIMAPAAAQGIAHIRGEAATAEGMAATGSLMTQSTYSSKLIADAAAAGHGAPQFFQLYLSQDNDLNKFLLDKAKEAGSKAIVITTDLTAEGYREADIVNDFHFPLPMANLEDYQVGLGQSDAGVGHGKDVFDNEAHQIGVSDIKRIIDYTDLPVIIKGIQTPEDALLAISAGAQGIWVSNHGGRQLNGGPASFDVLKGIATAVNHQVPIIFDGGVRRGSHVFKALAAGADLVALARPIIYGLALGGAQGVTDVVNHLNHELKITMQLAGTKTITDIQHTQLFK</sequence>
<reference evidence="12 13" key="1">
    <citation type="submission" date="2020-03" db="EMBL/GenBank/DDBJ databases">
        <title>Comparative genomics of Weissella paramesenteroides.</title>
        <authorList>
            <person name="Kant R."/>
            <person name="Takala T."/>
            <person name="Saris P."/>
        </authorList>
    </citation>
    <scope>NUCLEOTIDE SEQUENCE [LARGE SCALE GENOMIC DNA]</scope>
    <source>
        <strain evidence="12 13">SJ27-4</strain>
    </source>
</reference>
<feature type="binding site" evidence="10">
    <location>
        <position position="171"/>
    </location>
    <ligand>
        <name>FMN</name>
        <dbReference type="ChEBI" id="CHEBI:58210"/>
    </ligand>
</feature>
<comment type="caution">
    <text evidence="12">The sequence shown here is derived from an EMBL/GenBank/DDBJ whole genome shotgun (WGS) entry which is preliminary data.</text>
</comment>
<dbReference type="Pfam" id="PF01070">
    <property type="entry name" value="FMN_dh"/>
    <property type="match status" value="1"/>
</dbReference>
<evidence type="ECO:0000256" key="2">
    <source>
        <dbReference type="ARBA" id="ARBA00011881"/>
    </source>
</evidence>
<keyword evidence="3 10" id="KW-0285">Flavoprotein</keyword>
<feature type="binding site" evidence="10">
    <location>
        <begin position="92"/>
        <end position="94"/>
    </location>
    <ligand>
        <name>FMN</name>
        <dbReference type="ChEBI" id="CHEBI:58210"/>
    </ligand>
</feature>